<dbReference type="Pfam" id="PF01583">
    <property type="entry name" value="APS_kinase"/>
    <property type="match status" value="1"/>
</dbReference>
<evidence type="ECO:0000256" key="5">
    <source>
        <dbReference type="ARBA" id="ARBA00022741"/>
    </source>
</evidence>
<comment type="similarity">
    <text evidence="7">Belongs to the APS kinase family.</text>
</comment>
<sequence length="180" mass="19970">MSQMTMQKLKKGKTIWLMGLSGAGKSTIAQCLIEKLRATQQICFGLDGDQLRAGLNRNLGFSEQDRSENLRRAAELCKLLNHDGITVVAAFITPLEKDRALLKSIIGAEDFFEIHIATPLEVCEQRDVKGLYQKARLGLIENFTGITASYEVPQSPFLTINTVGLDVDQCAIQILNKIFI</sequence>
<evidence type="ECO:0000256" key="7">
    <source>
        <dbReference type="RuleBase" id="RU004347"/>
    </source>
</evidence>
<dbReference type="GO" id="GO:0019379">
    <property type="term" value="P:sulfate assimilation, phosphoadenylyl sulfate reduction by phosphoadenylyl-sulfate reductase (thioredoxin)"/>
    <property type="evidence" value="ECO:0007669"/>
    <property type="project" value="TreeGrafter"/>
</dbReference>
<name>A0A4Q7AGV3_9GAMM</name>
<dbReference type="NCBIfam" id="TIGR00455">
    <property type="entry name" value="apsK"/>
    <property type="match status" value="1"/>
</dbReference>
<evidence type="ECO:0000256" key="4">
    <source>
        <dbReference type="ARBA" id="ARBA00022679"/>
    </source>
</evidence>
<dbReference type="RefSeq" id="WP_130113006.1">
    <property type="nucleotide sequence ID" value="NZ_SGSR01000018.1"/>
</dbReference>
<dbReference type="Proteomes" id="UP000293863">
    <property type="component" value="Unassembled WGS sequence"/>
</dbReference>
<dbReference type="GO" id="GO:0005737">
    <property type="term" value="C:cytoplasm"/>
    <property type="evidence" value="ECO:0007669"/>
    <property type="project" value="TreeGrafter"/>
</dbReference>
<dbReference type="PANTHER" id="PTHR42700">
    <property type="entry name" value="SULFATE ADENYLYLTRANSFERASE"/>
    <property type="match status" value="1"/>
</dbReference>
<dbReference type="PANTHER" id="PTHR42700:SF1">
    <property type="entry name" value="SULFATE ADENYLYLTRANSFERASE"/>
    <property type="match status" value="1"/>
</dbReference>
<dbReference type="UniPathway" id="UPA00140">
    <property type="reaction ID" value="UER00205"/>
</dbReference>
<evidence type="ECO:0000313" key="10">
    <source>
        <dbReference type="Proteomes" id="UP000293863"/>
    </source>
</evidence>
<dbReference type="Gene3D" id="3.40.50.300">
    <property type="entry name" value="P-loop containing nucleotide triphosphate hydrolases"/>
    <property type="match status" value="1"/>
</dbReference>
<accession>A0A4Q7AGV3</accession>
<reference evidence="9 10" key="1">
    <citation type="submission" date="2019-02" db="EMBL/GenBank/DDBJ databases">
        <title>The Batch Genome Submission of Acinetobacter spp. strains.</title>
        <authorList>
            <person name="Qin J."/>
            <person name="Hu Y."/>
            <person name="Ye H."/>
            <person name="Wei L."/>
            <person name="Feng Y."/>
            <person name="Zong Z."/>
        </authorList>
    </citation>
    <scope>NUCLEOTIDE SEQUENCE [LARGE SCALE GENOMIC DNA]</scope>
    <source>
        <strain evidence="9 10">WCHAW060049</strain>
    </source>
</reference>
<keyword evidence="6 7" id="KW-0067">ATP-binding</keyword>
<evidence type="ECO:0000256" key="2">
    <source>
        <dbReference type="ARBA" id="ARBA00004806"/>
    </source>
</evidence>
<evidence type="ECO:0000256" key="1">
    <source>
        <dbReference type="ARBA" id="ARBA00001823"/>
    </source>
</evidence>
<keyword evidence="5 7" id="KW-0547">Nucleotide-binding</keyword>
<keyword evidence="4 7" id="KW-0808">Transferase</keyword>
<dbReference type="GO" id="GO:0004020">
    <property type="term" value="F:adenylylsulfate kinase activity"/>
    <property type="evidence" value="ECO:0007669"/>
    <property type="project" value="UniProtKB-EC"/>
</dbReference>
<dbReference type="GO" id="GO:0004781">
    <property type="term" value="F:sulfate adenylyltransferase (ATP) activity"/>
    <property type="evidence" value="ECO:0007669"/>
    <property type="project" value="TreeGrafter"/>
</dbReference>
<evidence type="ECO:0000259" key="8">
    <source>
        <dbReference type="Pfam" id="PF01583"/>
    </source>
</evidence>
<keyword evidence="7 9" id="KW-0418">Kinase</keyword>
<dbReference type="GO" id="GO:0005524">
    <property type="term" value="F:ATP binding"/>
    <property type="evidence" value="ECO:0007669"/>
    <property type="project" value="UniProtKB-KW"/>
</dbReference>
<dbReference type="InterPro" id="IPR050512">
    <property type="entry name" value="Sulf_AdTrans/APS_kinase"/>
</dbReference>
<dbReference type="AlphaFoldDB" id="A0A4Q7AGV3"/>
<dbReference type="GO" id="GO:0010134">
    <property type="term" value="P:sulfate assimilation via adenylyl sulfate reduction"/>
    <property type="evidence" value="ECO:0007669"/>
    <property type="project" value="TreeGrafter"/>
</dbReference>
<comment type="function">
    <text evidence="7">Catalyzes the synthesis of activated sulfate.</text>
</comment>
<comment type="pathway">
    <text evidence="2 7">Sulfur metabolism; hydrogen sulfide biosynthesis; sulfite from sulfate: step 2/3.</text>
</comment>
<proteinExistence type="inferred from homology"/>
<dbReference type="NCBIfam" id="NF003013">
    <property type="entry name" value="PRK03846.1"/>
    <property type="match status" value="1"/>
</dbReference>
<evidence type="ECO:0000313" key="9">
    <source>
        <dbReference type="EMBL" id="RZG46809.1"/>
    </source>
</evidence>
<dbReference type="EMBL" id="SGSQ01000010">
    <property type="protein sequence ID" value="RZG46809.1"/>
    <property type="molecule type" value="Genomic_DNA"/>
</dbReference>
<dbReference type="EC" id="2.7.1.25" evidence="3 7"/>
<comment type="caution">
    <text evidence="9">The sequence shown here is derived from an EMBL/GenBank/DDBJ whole genome shotgun (WGS) entry which is preliminary data.</text>
</comment>
<dbReference type="SUPFAM" id="SSF52540">
    <property type="entry name" value="P-loop containing nucleoside triphosphate hydrolases"/>
    <property type="match status" value="1"/>
</dbReference>
<feature type="domain" description="APS kinase" evidence="8">
    <location>
        <begin position="11"/>
        <end position="160"/>
    </location>
</feature>
<dbReference type="InterPro" id="IPR002891">
    <property type="entry name" value="APS"/>
</dbReference>
<keyword evidence="10" id="KW-1185">Reference proteome</keyword>
<evidence type="ECO:0000256" key="3">
    <source>
        <dbReference type="ARBA" id="ARBA00012121"/>
    </source>
</evidence>
<dbReference type="GO" id="GO:0070814">
    <property type="term" value="P:hydrogen sulfide biosynthetic process"/>
    <property type="evidence" value="ECO:0007669"/>
    <property type="project" value="UniProtKB-UniPathway"/>
</dbReference>
<dbReference type="CDD" id="cd02027">
    <property type="entry name" value="APSK"/>
    <property type="match status" value="1"/>
</dbReference>
<comment type="catalytic activity">
    <reaction evidence="1 7">
        <text>adenosine 5'-phosphosulfate + ATP = 3'-phosphoadenylyl sulfate + ADP + H(+)</text>
        <dbReference type="Rhea" id="RHEA:24152"/>
        <dbReference type="ChEBI" id="CHEBI:15378"/>
        <dbReference type="ChEBI" id="CHEBI:30616"/>
        <dbReference type="ChEBI" id="CHEBI:58243"/>
        <dbReference type="ChEBI" id="CHEBI:58339"/>
        <dbReference type="ChEBI" id="CHEBI:456216"/>
        <dbReference type="EC" id="2.7.1.25"/>
    </reaction>
</comment>
<dbReference type="InterPro" id="IPR059117">
    <property type="entry name" value="APS_kinase_dom"/>
</dbReference>
<organism evidence="9 10">
    <name type="scientific">Acinetobacter wuhouensis</name>
    <dbReference type="NCBI Taxonomy" id="1879050"/>
    <lineage>
        <taxon>Bacteria</taxon>
        <taxon>Pseudomonadati</taxon>
        <taxon>Pseudomonadota</taxon>
        <taxon>Gammaproteobacteria</taxon>
        <taxon>Moraxellales</taxon>
        <taxon>Moraxellaceae</taxon>
        <taxon>Acinetobacter</taxon>
    </lineage>
</organism>
<protein>
    <recommendedName>
        <fullName evidence="3 7">Adenylyl-sulfate kinase</fullName>
        <ecNumber evidence="3 7">2.7.1.25</ecNumber>
    </recommendedName>
</protein>
<evidence type="ECO:0000256" key="6">
    <source>
        <dbReference type="ARBA" id="ARBA00022840"/>
    </source>
</evidence>
<gene>
    <name evidence="9" type="primary">cysC</name>
    <name evidence="9" type="ORF">EXU28_08245</name>
</gene>
<dbReference type="InterPro" id="IPR027417">
    <property type="entry name" value="P-loop_NTPase"/>
</dbReference>